<keyword evidence="2 5" id="KW-0812">Transmembrane</keyword>
<sequence>MSRRDMRVERVMEYPPPPPSKCAKVLYYTWKLCSLVFSHFVMISLVVAYCILGAVTFERLEAQHEREVKMNISQIRSNTTQSIWHMTRTVPLLNQTNWTSDVVDMLKDFENAILLEMKVRGWDGNESTDHIQWTFTGALFYSIIVLYYTWKLCSLVFSHFVMISLVVAYCILGAVTFERLEAQHEREVKMNISQIRSNTTQSIWHMTRTVPLLNQTNWTSDVVDMLKDFENAILLEMKVRGWDGNESTDHIQWTFTGALFYSIIVITTIELTLMLTTILSHEGPTLERENTFYITQ</sequence>
<dbReference type="GO" id="GO:0015271">
    <property type="term" value="F:outward rectifier potassium channel activity"/>
    <property type="evidence" value="ECO:0007669"/>
    <property type="project" value="TreeGrafter"/>
</dbReference>
<dbReference type="EMBL" id="KQ459595">
    <property type="protein sequence ID" value="KPI95915.1"/>
    <property type="molecule type" value="Genomic_DNA"/>
</dbReference>
<evidence type="ECO:0000313" key="6">
    <source>
        <dbReference type="EMBL" id="KPI95915.1"/>
    </source>
</evidence>
<dbReference type="SUPFAM" id="SSF81324">
    <property type="entry name" value="Voltage-gated potassium channels"/>
    <property type="match status" value="2"/>
</dbReference>
<organism evidence="6 7">
    <name type="scientific">Papilio xuthus</name>
    <name type="common">Asian swallowtail butterfly</name>
    <dbReference type="NCBI Taxonomy" id="66420"/>
    <lineage>
        <taxon>Eukaryota</taxon>
        <taxon>Metazoa</taxon>
        <taxon>Ecdysozoa</taxon>
        <taxon>Arthropoda</taxon>
        <taxon>Hexapoda</taxon>
        <taxon>Insecta</taxon>
        <taxon>Pterygota</taxon>
        <taxon>Neoptera</taxon>
        <taxon>Endopterygota</taxon>
        <taxon>Lepidoptera</taxon>
        <taxon>Glossata</taxon>
        <taxon>Ditrysia</taxon>
        <taxon>Papilionoidea</taxon>
        <taxon>Papilionidae</taxon>
        <taxon>Papilioninae</taxon>
        <taxon>Papilio</taxon>
    </lineage>
</organism>
<keyword evidence="4 5" id="KW-0472">Membrane</keyword>
<dbReference type="STRING" id="66420.A0A194PXN9"/>
<evidence type="ECO:0000256" key="2">
    <source>
        <dbReference type="ARBA" id="ARBA00022692"/>
    </source>
</evidence>
<keyword evidence="3 5" id="KW-1133">Transmembrane helix</keyword>
<dbReference type="GO" id="GO:0022841">
    <property type="term" value="F:potassium ion leak channel activity"/>
    <property type="evidence" value="ECO:0007669"/>
    <property type="project" value="TreeGrafter"/>
</dbReference>
<dbReference type="Proteomes" id="UP000053268">
    <property type="component" value="Unassembled WGS sequence"/>
</dbReference>
<dbReference type="Gene3D" id="1.10.287.70">
    <property type="match status" value="2"/>
</dbReference>
<reference evidence="6 7" key="1">
    <citation type="journal article" date="2015" name="Nat. Commun.">
        <title>Outbred genome sequencing and CRISPR/Cas9 gene editing in butterflies.</title>
        <authorList>
            <person name="Li X."/>
            <person name="Fan D."/>
            <person name="Zhang W."/>
            <person name="Liu G."/>
            <person name="Zhang L."/>
            <person name="Zhao L."/>
            <person name="Fang X."/>
            <person name="Chen L."/>
            <person name="Dong Y."/>
            <person name="Chen Y."/>
            <person name="Ding Y."/>
            <person name="Zhao R."/>
            <person name="Feng M."/>
            <person name="Zhu Y."/>
            <person name="Feng Y."/>
            <person name="Jiang X."/>
            <person name="Zhu D."/>
            <person name="Xiang H."/>
            <person name="Feng X."/>
            <person name="Li S."/>
            <person name="Wang J."/>
            <person name="Zhang G."/>
            <person name="Kronforst M.R."/>
            <person name="Wang W."/>
        </authorList>
    </citation>
    <scope>NUCLEOTIDE SEQUENCE [LARGE SCALE GENOMIC DNA]</scope>
    <source>
        <strain evidence="6">Ya'a_city_454_Px</strain>
        <tissue evidence="6">Whole body</tissue>
    </source>
</reference>
<comment type="subcellular location">
    <subcellularLocation>
        <location evidence="1">Membrane</location>
        <topology evidence="1">Multi-pass membrane protein</topology>
    </subcellularLocation>
</comment>
<dbReference type="InterPro" id="IPR003280">
    <property type="entry name" value="2pore_dom_K_chnl"/>
</dbReference>
<evidence type="ECO:0000313" key="7">
    <source>
        <dbReference type="Proteomes" id="UP000053268"/>
    </source>
</evidence>
<accession>A0A194PXN9</accession>
<proteinExistence type="predicted"/>
<dbReference type="PANTHER" id="PTHR11003:SF334">
    <property type="entry name" value="FI03418P"/>
    <property type="match status" value="1"/>
</dbReference>
<feature type="transmembrane region" description="Helical" evidence="5">
    <location>
        <begin position="258"/>
        <end position="279"/>
    </location>
</feature>
<protein>
    <submittedName>
        <fullName evidence="6">Uncharacterized protein</fullName>
    </submittedName>
</protein>
<dbReference type="PANTHER" id="PTHR11003">
    <property type="entry name" value="POTASSIUM CHANNEL, SUBFAMILY K"/>
    <property type="match status" value="1"/>
</dbReference>
<gene>
    <name evidence="6" type="ORF">RR46_11628</name>
</gene>
<feature type="transmembrane region" description="Helical" evidence="5">
    <location>
        <begin position="156"/>
        <end position="177"/>
    </location>
</feature>
<dbReference type="GO" id="GO:0030322">
    <property type="term" value="P:stabilization of membrane potential"/>
    <property type="evidence" value="ECO:0007669"/>
    <property type="project" value="TreeGrafter"/>
</dbReference>
<evidence type="ECO:0000256" key="3">
    <source>
        <dbReference type="ARBA" id="ARBA00022989"/>
    </source>
</evidence>
<evidence type="ECO:0000256" key="1">
    <source>
        <dbReference type="ARBA" id="ARBA00004141"/>
    </source>
</evidence>
<dbReference type="GO" id="GO:0005886">
    <property type="term" value="C:plasma membrane"/>
    <property type="evidence" value="ECO:0007669"/>
    <property type="project" value="TreeGrafter"/>
</dbReference>
<feature type="transmembrane region" description="Helical" evidence="5">
    <location>
        <begin position="36"/>
        <end position="57"/>
    </location>
</feature>
<dbReference type="AlphaFoldDB" id="A0A194PXN9"/>
<feature type="transmembrane region" description="Helical" evidence="5">
    <location>
        <begin position="130"/>
        <end position="150"/>
    </location>
</feature>
<evidence type="ECO:0000256" key="5">
    <source>
        <dbReference type="SAM" id="Phobius"/>
    </source>
</evidence>
<keyword evidence="7" id="KW-1185">Reference proteome</keyword>
<name>A0A194PXN9_PAPXU</name>
<evidence type="ECO:0000256" key="4">
    <source>
        <dbReference type="ARBA" id="ARBA00023136"/>
    </source>
</evidence>